<dbReference type="Proteomes" id="UP000002817">
    <property type="component" value="Unassembled WGS sequence"/>
</dbReference>
<dbReference type="AlphaFoldDB" id="F9SUL2"/>
<evidence type="ECO:0000313" key="2">
    <source>
        <dbReference type="Proteomes" id="UP000002817"/>
    </source>
</evidence>
<evidence type="ECO:0000313" key="1">
    <source>
        <dbReference type="EMBL" id="EGU49258.1"/>
    </source>
</evidence>
<feature type="non-terminal residue" evidence="1">
    <location>
        <position position="1"/>
    </location>
</feature>
<comment type="caution">
    <text evidence="1">The sequence shown here is derived from an EMBL/GenBank/DDBJ whole genome shotgun (WGS) entry which is preliminary data.</text>
</comment>
<dbReference type="EMBL" id="AFWH01000032">
    <property type="protein sequence ID" value="EGU49258.1"/>
    <property type="molecule type" value="Genomic_DNA"/>
</dbReference>
<accession>F9SUL2</accession>
<proteinExistence type="predicted"/>
<gene>
    <name evidence="1" type="ORF">VIOR3934_01010</name>
</gene>
<name>F9SUL2_VIBOR</name>
<protein>
    <submittedName>
        <fullName evidence="1">Uncharacterized protein</fullName>
    </submittedName>
</protein>
<organism evidence="1 2">
    <name type="scientific">Vibrio orientalis CIP 102891 = ATCC 33934</name>
    <dbReference type="NCBI Taxonomy" id="675816"/>
    <lineage>
        <taxon>Bacteria</taxon>
        <taxon>Pseudomonadati</taxon>
        <taxon>Pseudomonadota</taxon>
        <taxon>Gammaproteobacteria</taxon>
        <taxon>Vibrionales</taxon>
        <taxon>Vibrionaceae</taxon>
        <taxon>Vibrio</taxon>
        <taxon>Vibrio oreintalis group</taxon>
    </lineage>
</organism>
<reference evidence="1 2" key="1">
    <citation type="journal article" date="2012" name="Int. J. Syst. Evol. Microbiol.">
        <title>Vibrio caribbeanicus sp. nov., isolated from the marine sponge Scleritoderma cyanea.</title>
        <authorList>
            <person name="Hoffmann M."/>
            <person name="Monday S.R."/>
            <person name="Allard M.W."/>
            <person name="Strain E.A."/>
            <person name="Whittaker P."/>
            <person name="Naum M."/>
            <person name="McCarthy P.J."/>
            <person name="Lopez J.V."/>
            <person name="Fischer M."/>
            <person name="Brown E.W."/>
        </authorList>
    </citation>
    <scope>NUCLEOTIDE SEQUENCE [LARGE SCALE GENOMIC DNA]</scope>
    <source>
        <strain evidence="2">CIP 102891 / ATCC 33934</strain>
    </source>
</reference>
<sequence length="19" mass="1984">EVNVPDIGGDEVEVTEIIG</sequence>